<evidence type="ECO:0000256" key="4">
    <source>
        <dbReference type="ARBA" id="ARBA00022692"/>
    </source>
</evidence>
<feature type="compositionally biased region" description="Acidic residues" evidence="8">
    <location>
        <begin position="9"/>
        <end position="18"/>
    </location>
</feature>
<feature type="transmembrane region" description="Helical" evidence="7">
    <location>
        <begin position="122"/>
        <end position="144"/>
    </location>
</feature>
<feature type="transmembrane region" description="Helical" evidence="7">
    <location>
        <begin position="306"/>
        <end position="327"/>
    </location>
</feature>
<evidence type="ECO:0000256" key="6">
    <source>
        <dbReference type="ARBA" id="ARBA00023136"/>
    </source>
</evidence>
<dbReference type="InterPro" id="IPR035906">
    <property type="entry name" value="MetI-like_sf"/>
</dbReference>
<dbReference type="PANTHER" id="PTHR32243:SF18">
    <property type="entry name" value="INNER MEMBRANE ABC TRANSPORTER PERMEASE PROTEIN YCJP"/>
    <property type="match status" value="1"/>
</dbReference>
<keyword evidence="6 7" id="KW-0472">Membrane</keyword>
<evidence type="ECO:0000313" key="10">
    <source>
        <dbReference type="EMBL" id="UTF52365.1"/>
    </source>
</evidence>
<feature type="transmembrane region" description="Helical" evidence="7">
    <location>
        <begin position="49"/>
        <end position="70"/>
    </location>
</feature>
<comment type="subcellular location">
    <subcellularLocation>
        <location evidence="1 7">Cell membrane</location>
        <topology evidence="1 7">Multi-pass membrane protein</topology>
    </subcellularLocation>
</comment>
<reference evidence="10" key="1">
    <citation type="submission" date="2022-06" db="EMBL/GenBank/DDBJ databases">
        <title>Diverse halophilic archaea isolated from saline environments.</title>
        <authorList>
            <person name="Cui H.-L."/>
        </authorList>
    </citation>
    <scope>NUCLEOTIDE SEQUENCE</scope>
    <source>
        <strain evidence="10">WLHS1</strain>
    </source>
</reference>
<keyword evidence="4 7" id="KW-0812">Transmembrane</keyword>
<evidence type="ECO:0000259" key="9">
    <source>
        <dbReference type="PROSITE" id="PS50928"/>
    </source>
</evidence>
<dbReference type="GeneID" id="73290628"/>
<feature type="transmembrane region" description="Helical" evidence="7">
    <location>
        <begin position="204"/>
        <end position="225"/>
    </location>
</feature>
<dbReference type="AlphaFoldDB" id="A0A9E7N6D0"/>
<comment type="similarity">
    <text evidence="7">Belongs to the binding-protein-dependent transport system permease family.</text>
</comment>
<feature type="transmembrane region" description="Helical" evidence="7">
    <location>
        <begin position="246"/>
        <end position="270"/>
    </location>
</feature>
<evidence type="ECO:0000256" key="8">
    <source>
        <dbReference type="SAM" id="MobiDB-lite"/>
    </source>
</evidence>
<dbReference type="Gene3D" id="1.10.3720.10">
    <property type="entry name" value="MetI-like"/>
    <property type="match status" value="1"/>
</dbReference>
<evidence type="ECO:0000256" key="1">
    <source>
        <dbReference type="ARBA" id="ARBA00004651"/>
    </source>
</evidence>
<evidence type="ECO:0000256" key="2">
    <source>
        <dbReference type="ARBA" id="ARBA00022448"/>
    </source>
</evidence>
<keyword evidence="5 7" id="KW-1133">Transmembrane helix</keyword>
<organism evidence="10 11">
    <name type="scientific">Natronosalvus rutilus</name>
    <dbReference type="NCBI Taxonomy" id="2953753"/>
    <lineage>
        <taxon>Archaea</taxon>
        <taxon>Methanobacteriati</taxon>
        <taxon>Methanobacteriota</taxon>
        <taxon>Stenosarchaea group</taxon>
        <taxon>Halobacteria</taxon>
        <taxon>Halobacteriales</taxon>
        <taxon>Natrialbaceae</taxon>
        <taxon>Natronosalvus</taxon>
    </lineage>
</organism>
<dbReference type="SUPFAM" id="SSF161098">
    <property type="entry name" value="MetI-like"/>
    <property type="match status" value="1"/>
</dbReference>
<accession>A0A9E7N6D0</accession>
<dbReference type="CDD" id="cd06261">
    <property type="entry name" value="TM_PBP2"/>
    <property type="match status" value="1"/>
</dbReference>
<dbReference type="InterPro" id="IPR050901">
    <property type="entry name" value="BP-dep_ABC_trans_perm"/>
</dbReference>
<feature type="region of interest" description="Disordered" evidence="8">
    <location>
        <begin position="1"/>
        <end position="27"/>
    </location>
</feature>
<dbReference type="PROSITE" id="PS50928">
    <property type="entry name" value="ABC_TM1"/>
    <property type="match status" value="1"/>
</dbReference>
<evidence type="ECO:0000313" key="11">
    <source>
        <dbReference type="Proteomes" id="UP001056855"/>
    </source>
</evidence>
<evidence type="ECO:0000256" key="3">
    <source>
        <dbReference type="ARBA" id="ARBA00022475"/>
    </source>
</evidence>
<proteinExistence type="inferred from homology"/>
<dbReference type="InterPro" id="IPR000515">
    <property type="entry name" value="MetI-like"/>
</dbReference>
<feature type="domain" description="ABC transmembrane type-1" evidence="9">
    <location>
        <begin position="118"/>
        <end position="327"/>
    </location>
</feature>
<dbReference type="GO" id="GO:0055085">
    <property type="term" value="P:transmembrane transport"/>
    <property type="evidence" value="ECO:0007669"/>
    <property type="project" value="InterPro"/>
</dbReference>
<gene>
    <name evidence="10" type="ORF">NGM29_11240</name>
</gene>
<dbReference type="Proteomes" id="UP001056855">
    <property type="component" value="Chromosome"/>
</dbReference>
<protein>
    <submittedName>
        <fullName evidence="10">Carbohydrate ABC transporter permease</fullName>
    </submittedName>
</protein>
<sequence length="342" mass="37461">MATPSTTEPEVEPDATDAADDRERKQGPLGRWTRGVLEEEAKRQRLYRALFWTACAFFLVTTLFPFYWLLVLALTPNSQILTGDWSLPVIGLEFPHPQGFNVTAFVEVFQEVPFHLFVFNSFVLATTTTIIVLAVATLAGYVFGRLEFPGRGALMLAVLVISYFPPAAFLIPLFDAFLGNAVVIPFLGVELFQSPRLVNTPGSMIMPFSALFLPLAIFILTTFYAQIPDGLEDAARVEGTTRLGALFRVIMPLSAPGIATAAVLTFISVYNEYFFSSIMALENQPQNWSPLVGGILSYQTQYTTDFNLMAAASIVGVLPVVVLVIVAQERIVSGLTAGALKE</sequence>
<dbReference type="RefSeq" id="WP_254156264.1">
    <property type="nucleotide sequence ID" value="NZ_CP100355.1"/>
</dbReference>
<keyword evidence="11" id="KW-1185">Reference proteome</keyword>
<feature type="transmembrane region" description="Helical" evidence="7">
    <location>
        <begin position="156"/>
        <end position="184"/>
    </location>
</feature>
<dbReference type="GO" id="GO:0005886">
    <property type="term" value="C:plasma membrane"/>
    <property type="evidence" value="ECO:0007669"/>
    <property type="project" value="UniProtKB-SubCell"/>
</dbReference>
<dbReference type="KEGG" id="sawl:NGM29_11240"/>
<evidence type="ECO:0000256" key="5">
    <source>
        <dbReference type="ARBA" id="ARBA00022989"/>
    </source>
</evidence>
<name>A0A9E7N6D0_9EURY</name>
<dbReference type="Pfam" id="PF00528">
    <property type="entry name" value="BPD_transp_1"/>
    <property type="match status" value="1"/>
</dbReference>
<keyword evidence="3" id="KW-1003">Cell membrane</keyword>
<evidence type="ECO:0000256" key="7">
    <source>
        <dbReference type="RuleBase" id="RU363032"/>
    </source>
</evidence>
<keyword evidence="2 7" id="KW-0813">Transport</keyword>
<dbReference type="PANTHER" id="PTHR32243">
    <property type="entry name" value="MALTOSE TRANSPORT SYSTEM PERMEASE-RELATED"/>
    <property type="match status" value="1"/>
</dbReference>
<dbReference type="EMBL" id="CP100355">
    <property type="protein sequence ID" value="UTF52365.1"/>
    <property type="molecule type" value="Genomic_DNA"/>
</dbReference>